<reference evidence="2 3" key="1">
    <citation type="submission" date="2023-04" db="EMBL/GenBank/DDBJ databases">
        <title>Genome of Basidiobolus ranarum AG-B5.</title>
        <authorList>
            <person name="Stajich J.E."/>
            <person name="Carter-House D."/>
            <person name="Gryganskyi A."/>
        </authorList>
    </citation>
    <scope>NUCLEOTIDE SEQUENCE [LARGE SCALE GENOMIC DNA]</scope>
    <source>
        <strain evidence="2 3">AG-B5</strain>
    </source>
</reference>
<dbReference type="Pfam" id="PF14617">
    <property type="entry name" value="CMS1"/>
    <property type="match status" value="1"/>
</dbReference>
<feature type="compositionally biased region" description="Basic residues" evidence="1">
    <location>
        <begin position="47"/>
        <end position="60"/>
    </location>
</feature>
<proteinExistence type="predicted"/>
<protein>
    <submittedName>
        <fullName evidence="2">Protein cms1</fullName>
    </submittedName>
</protein>
<feature type="region of interest" description="Disordered" evidence="1">
    <location>
        <begin position="14"/>
        <end position="60"/>
    </location>
</feature>
<evidence type="ECO:0000313" key="3">
    <source>
        <dbReference type="Proteomes" id="UP001479436"/>
    </source>
</evidence>
<accession>A0ABR2WBF2</accession>
<organism evidence="2 3">
    <name type="scientific">Basidiobolus ranarum</name>
    <dbReference type="NCBI Taxonomy" id="34480"/>
    <lineage>
        <taxon>Eukaryota</taxon>
        <taxon>Fungi</taxon>
        <taxon>Fungi incertae sedis</taxon>
        <taxon>Zoopagomycota</taxon>
        <taxon>Entomophthoromycotina</taxon>
        <taxon>Basidiobolomycetes</taxon>
        <taxon>Basidiobolales</taxon>
        <taxon>Basidiobolaceae</taxon>
        <taxon>Basidiobolus</taxon>
    </lineage>
</organism>
<keyword evidence="3" id="KW-1185">Reference proteome</keyword>
<dbReference type="PANTHER" id="PTHR24030">
    <property type="entry name" value="PROTEIN CMSS1"/>
    <property type="match status" value="1"/>
</dbReference>
<dbReference type="PANTHER" id="PTHR24030:SF0">
    <property type="entry name" value="PROTEIN CMSS1"/>
    <property type="match status" value="1"/>
</dbReference>
<sequence>MSKLTSADSLEDDFYFSGSASEGEIEETKPNETTSDVEPTEEELNSKKRKLETKKAKKTKKPKKAYALTKEFSKMSSTELSEFYFEKQRDCRSQLSELELQELQFKESCFVDTREFELEHTLENLTQVLQKIIPTYKATFVRKPAKTGAPTLMIICSSAIRAVDVCRAVKNLTKTCPVGKLFAKHKKLAEQISFLKAFNFNIAIGTPNRIMKILDDSDALNLERLAICLIDCHRDQKERTIFDIPECRGDLFSLIGNHLTPLLKEDKLKLVFY</sequence>
<name>A0ABR2WBF2_9FUNG</name>
<dbReference type="InterPro" id="IPR032704">
    <property type="entry name" value="Cms1"/>
</dbReference>
<dbReference type="InterPro" id="IPR027417">
    <property type="entry name" value="P-loop_NTPase"/>
</dbReference>
<dbReference type="Gene3D" id="3.40.50.300">
    <property type="entry name" value="P-loop containing nucleotide triphosphate hydrolases"/>
    <property type="match status" value="1"/>
</dbReference>
<evidence type="ECO:0000313" key="2">
    <source>
        <dbReference type="EMBL" id="KAK9729385.1"/>
    </source>
</evidence>
<gene>
    <name evidence="2" type="primary">cms1</name>
    <name evidence="2" type="ORF">K7432_000268</name>
</gene>
<dbReference type="Proteomes" id="UP001479436">
    <property type="component" value="Unassembled WGS sequence"/>
</dbReference>
<dbReference type="EMBL" id="JASJQH010006880">
    <property type="protein sequence ID" value="KAK9729385.1"/>
    <property type="molecule type" value="Genomic_DNA"/>
</dbReference>
<evidence type="ECO:0000256" key="1">
    <source>
        <dbReference type="SAM" id="MobiDB-lite"/>
    </source>
</evidence>
<comment type="caution">
    <text evidence="2">The sequence shown here is derived from an EMBL/GenBank/DDBJ whole genome shotgun (WGS) entry which is preliminary data.</text>
</comment>